<proteinExistence type="predicted"/>
<dbReference type="Proteomes" id="UP000183063">
    <property type="component" value="Unassembled WGS sequence"/>
</dbReference>
<dbReference type="AlphaFoldDB" id="A0A1H8HBP3"/>
<evidence type="ECO:0000313" key="3">
    <source>
        <dbReference type="EMBL" id="SEN53653.1"/>
    </source>
</evidence>
<dbReference type="InterPro" id="IPR029063">
    <property type="entry name" value="SAM-dependent_MTases_sf"/>
</dbReference>
<evidence type="ECO:0000256" key="1">
    <source>
        <dbReference type="SAM" id="MobiDB-lite"/>
    </source>
</evidence>
<keyword evidence="5" id="KW-1185">Reference proteome</keyword>
<dbReference type="Proteomes" id="UP000198939">
    <property type="component" value="Unassembled WGS sequence"/>
</dbReference>
<evidence type="ECO:0000313" key="4">
    <source>
        <dbReference type="Proteomes" id="UP000183063"/>
    </source>
</evidence>
<evidence type="ECO:0000313" key="5">
    <source>
        <dbReference type="Proteomes" id="UP000198939"/>
    </source>
</evidence>
<dbReference type="RefSeq" id="WP_072372968.1">
    <property type="nucleotide sequence ID" value="NZ_FNXB01000007.1"/>
</dbReference>
<protein>
    <recommendedName>
        <fullName evidence="6">DUF3052 domain-containing protein</fullName>
    </recommendedName>
</protein>
<dbReference type="EMBL" id="FNXB01000007">
    <property type="protein sequence ID" value="SEH65408.1"/>
    <property type="molecule type" value="Genomic_DNA"/>
</dbReference>
<accession>A0A1H8HBP3</accession>
<evidence type="ECO:0000313" key="2">
    <source>
        <dbReference type="EMBL" id="SEH65408.1"/>
    </source>
</evidence>
<reference evidence="3 5" key="1">
    <citation type="submission" date="2016-10" db="EMBL/GenBank/DDBJ databases">
        <authorList>
            <person name="Varghese N."/>
            <person name="Submissions S."/>
        </authorList>
    </citation>
    <scope>NUCLEOTIDE SEQUENCE [LARGE SCALE GENOMIC DNA]</scope>
    <source>
        <strain evidence="3 5">CGMCC 1.7071</strain>
    </source>
</reference>
<dbReference type="OrthoDB" id="9800461at2"/>
<reference evidence="4" key="3">
    <citation type="submission" date="2016-10" db="EMBL/GenBank/DDBJ databases">
        <authorList>
            <person name="Wibberg D."/>
        </authorList>
    </citation>
    <scope>NUCLEOTIDE SEQUENCE [LARGE SCALE GENOMIC DNA]</scope>
</reference>
<name>A0A1H8HBP3_9HYPH</name>
<organism evidence="2 4">
    <name type="scientific">Rhizobium tibeticum</name>
    <dbReference type="NCBI Taxonomy" id="501024"/>
    <lineage>
        <taxon>Bacteria</taxon>
        <taxon>Pseudomonadati</taxon>
        <taxon>Pseudomonadota</taxon>
        <taxon>Alphaproteobacteria</taxon>
        <taxon>Hyphomicrobiales</taxon>
        <taxon>Rhizobiaceae</taxon>
        <taxon>Rhizobium/Agrobacterium group</taxon>
        <taxon>Rhizobium</taxon>
    </lineage>
</organism>
<evidence type="ECO:0008006" key="6">
    <source>
        <dbReference type="Google" id="ProtNLM"/>
    </source>
</evidence>
<feature type="region of interest" description="Disordered" evidence="1">
    <location>
        <begin position="1"/>
        <end position="20"/>
    </location>
</feature>
<gene>
    <name evidence="2" type="ORF">RTCCBAU85039_1619</name>
    <name evidence="3" type="ORF">SAMN05216228_1005113</name>
</gene>
<sequence>MMTKTGSLPREREEKAPLAPAGYCGSSLTRKLGLKEGRAALLLGVPDIAELRGFRHFSSVDTAVPAVIERRFDYVHVFETRLPRLEDTAQALSGLLRPDGMLWISWPKKAARMPTTITEDVLRSIFLPLGLVDVKVCAIDETWSGLKFVIRKELRAGL</sequence>
<reference evidence="2" key="2">
    <citation type="submission" date="2016-10" db="EMBL/GenBank/DDBJ databases">
        <authorList>
            <person name="de Groot N.N."/>
        </authorList>
    </citation>
    <scope>NUCLEOTIDE SEQUENCE [LARGE SCALE GENOMIC DNA]</scope>
    <source>
        <strain evidence="2">CCBAU85039</strain>
    </source>
</reference>
<dbReference type="EMBL" id="FOCV01000005">
    <property type="protein sequence ID" value="SEN53653.1"/>
    <property type="molecule type" value="Genomic_DNA"/>
</dbReference>
<dbReference type="STRING" id="501024.RTCCBAU85039_1619"/>
<dbReference type="SUPFAM" id="SSF53335">
    <property type="entry name" value="S-adenosyl-L-methionine-dependent methyltransferases"/>
    <property type="match status" value="1"/>
</dbReference>